<protein>
    <submittedName>
        <fullName evidence="1">Uncharacterized protein</fullName>
    </submittedName>
</protein>
<proteinExistence type="predicted"/>
<dbReference type="Proteomes" id="UP001247620">
    <property type="component" value="Unassembled WGS sequence"/>
</dbReference>
<name>A0ABU1TGY7_9SPHI</name>
<organism evidence="1 2">
    <name type="scientific">Mucilaginibacter pocheonensis</name>
    <dbReference type="NCBI Taxonomy" id="398050"/>
    <lineage>
        <taxon>Bacteria</taxon>
        <taxon>Pseudomonadati</taxon>
        <taxon>Bacteroidota</taxon>
        <taxon>Sphingobacteriia</taxon>
        <taxon>Sphingobacteriales</taxon>
        <taxon>Sphingobacteriaceae</taxon>
        <taxon>Mucilaginibacter</taxon>
    </lineage>
</organism>
<sequence length="60" mass="6970">MHIAYSALQQPEGDNQYYNSLTPVPEPLLRYQAYQAACIKYQEEIAAIQKYMPGWMPAFK</sequence>
<dbReference type="EMBL" id="JAVDUU010000004">
    <property type="protein sequence ID" value="MDR6944676.1"/>
    <property type="molecule type" value="Genomic_DNA"/>
</dbReference>
<dbReference type="RefSeq" id="WP_310101288.1">
    <property type="nucleotide sequence ID" value="NZ_JAVDUU010000004.1"/>
</dbReference>
<accession>A0ABU1TGY7</accession>
<gene>
    <name evidence="1" type="ORF">J2W55_004536</name>
</gene>
<comment type="caution">
    <text evidence="1">The sequence shown here is derived from an EMBL/GenBank/DDBJ whole genome shotgun (WGS) entry which is preliminary data.</text>
</comment>
<evidence type="ECO:0000313" key="1">
    <source>
        <dbReference type="EMBL" id="MDR6944676.1"/>
    </source>
</evidence>
<reference evidence="1 2" key="1">
    <citation type="submission" date="2023-07" db="EMBL/GenBank/DDBJ databases">
        <title>Sorghum-associated microbial communities from plants grown in Nebraska, USA.</title>
        <authorList>
            <person name="Schachtman D."/>
        </authorList>
    </citation>
    <scope>NUCLEOTIDE SEQUENCE [LARGE SCALE GENOMIC DNA]</scope>
    <source>
        <strain evidence="1 2">3262</strain>
    </source>
</reference>
<keyword evidence="2" id="KW-1185">Reference proteome</keyword>
<evidence type="ECO:0000313" key="2">
    <source>
        <dbReference type="Proteomes" id="UP001247620"/>
    </source>
</evidence>